<evidence type="ECO:0000313" key="2">
    <source>
        <dbReference type="EMBL" id="KGN87787.1"/>
    </source>
</evidence>
<gene>
    <name evidence="2" type="ORF">HR08_01590</name>
</gene>
<accession>A0A0A2FCI0</accession>
<comment type="caution">
    <text evidence="2">The sequence shown here is derived from an EMBL/GenBank/DDBJ whole genome shotgun (WGS) entry which is preliminary data.</text>
</comment>
<dbReference type="AlphaFoldDB" id="A0A0A2FCI0"/>
<protein>
    <submittedName>
        <fullName evidence="2">Uncharacterized protein</fullName>
    </submittedName>
</protein>
<name>A0A0A2FCI0_9PORP</name>
<evidence type="ECO:0000256" key="1">
    <source>
        <dbReference type="SAM" id="MobiDB-lite"/>
    </source>
</evidence>
<sequence length="158" mass="17187">MNVSINGVRKSYWPKLGCAMNKGIDSAAKGSDENAMRQSLSELGYTGTFGKRGNVRQGKSASRSRKRSLQGGGSFFGVDLSPSNLEGAIAVQLCHAPSWRKVFRRGLVVLQVGAANFVSDLQVCTPNNLHCRAEMQIPRRTMTLSRPKRSPQLAGIHL</sequence>
<organism evidence="2 3">
    <name type="scientific">Porphyromonas gulae</name>
    <dbReference type="NCBI Taxonomy" id="111105"/>
    <lineage>
        <taxon>Bacteria</taxon>
        <taxon>Pseudomonadati</taxon>
        <taxon>Bacteroidota</taxon>
        <taxon>Bacteroidia</taxon>
        <taxon>Bacteroidales</taxon>
        <taxon>Porphyromonadaceae</taxon>
        <taxon>Porphyromonas</taxon>
    </lineage>
</organism>
<feature type="region of interest" description="Disordered" evidence="1">
    <location>
        <begin position="47"/>
        <end position="69"/>
    </location>
</feature>
<proteinExistence type="predicted"/>
<evidence type="ECO:0000313" key="3">
    <source>
        <dbReference type="Proteomes" id="UP000030130"/>
    </source>
</evidence>
<dbReference type="Proteomes" id="UP000030130">
    <property type="component" value="Unassembled WGS sequence"/>
</dbReference>
<reference evidence="2 3" key="1">
    <citation type="submission" date="2014-08" db="EMBL/GenBank/DDBJ databases">
        <title>Porphyromonas gulae strain:COT-052_OH1451 Genome sequencing.</title>
        <authorList>
            <person name="Wallis C."/>
            <person name="Deusch O."/>
            <person name="O'Flynn C."/>
            <person name="Davis I."/>
            <person name="Jospin G."/>
            <person name="Darling A.E."/>
            <person name="Coil D.A."/>
            <person name="Alexiev A."/>
            <person name="Horsfall A."/>
            <person name="Kirkwood N."/>
            <person name="Harris S."/>
            <person name="Eisen J.A."/>
        </authorList>
    </citation>
    <scope>NUCLEOTIDE SEQUENCE [LARGE SCALE GENOMIC DNA]</scope>
    <source>
        <strain evidence="3">COT-052 OH1451</strain>
    </source>
</reference>
<dbReference type="EMBL" id="JRAI01000008">
    <property type="protein sequence ID" value="KGN87787.1"/>
    <property type="molecule type" value="Genomic_DNA"/>
</dbReference>